<evidence type="ECO:0000313" key="2">
    <source>
        <dbReference type="EMBL" id="OMH78644.1"/>
    </source>
</evidence>
<name>A0A1R1PCF4_ZANCU</name>
<evidence type="ECO:0000256" key="1">
    <source>
        <dbReference type="SAM" id="Phobius"/>
    </source>
</evidence>
<reference evidence="3" key="1">
    <citation type="submission" date="2017-01" db="EMBL/GenBank/DDBJ databases">
        <authorList>
            <person name="Wang Y."/>
            <person name="White M."/>
            <person name="Kvist S."/>
            <person name="Moncalvo J.-M."/>
        </authorList>
    </citation>
    <scope>NUCLEOTIDE SEQUENCE [LARGE SCALE GENOMIC DNA]</scope>
    <source>
        <strain evidence="3">COL-18-3</strain>
    </source>
</reference>
<dbReference type="EMBL" id="LSSK01001872">
    <property type="protein sequence ID" value="OMH78644.1"/>
    <property type="molecule type" value="Genomic_DNA"/>
</dbReference>
<keyword evidence="1" id="KW-0472">Membrane</keyword>
<accession>A0A1R1PCF4</accession>
<gene>
    <name evidence="2" type="ORF">AX774_g7976</name>
</gene>
<dbReference type="Proteomes" id="UP000188320">
    <property type="component" value="Unassembled WGS sequence"/>
</dbReference>
<feature type="transmembrane region" description="Helical" evidence="1">
    <location>
        <begin position="68"/>
        <end position="91"/>
    </location>
</feature>
<evidence type="ECO:0000313" key="3">
    <source>
        <dbReference type="Proteomes" id="UP000188320"/>
    </source>
</evidence>
<organism evidence="2 3">
    <name type="scientific">Zancudomyces culisetae</name>
    <name type="common">Gut fungus</name>
    <name type="synonym">Smittium culisetae</name>
    <dbReference type="NCBI Taxonomy" id="1213189"/>
    <lineage>
        <taxon>Eukaryota</taxon>
        <taxon>Fungi</taxon>
        <taxon>Fungi incertae sedis</taxon>
        <taxon>Zoopagomycota</taxon>
        <taxon>Kickxellomycotina</taxon>
        <taxon>Harpellomycetes</taxon>
        <taxon>Harpellales</taxon>
        <taxon>Legeriomycetaceae</taxon>
        <taxon>Zancudomyces</taxon>
    </lineage>
</organism>
<proteinExistence type="predicted"/>
<dbReference type="AlphaFoldDB" id="A0A1R1PCF4"/>
<keyword evidence="1" id="KW-0812">Transmembrane</keyword>
<comment type="caution">
    <text evidence="2">The sequence shown here is derived from an EMBL/GenBank/DDBJ whole genome shotgun (WGS) entry which is preliminary data.</text>
</comment>
<keyword evidence="1" id="KW-1133">Transmembrane helix</keyword>
<keyword evidence="3" id="KW-1185">Reference proteome</keyword>
<sequence>MLGELARACLNSLCIDFSDSPTTIDLISLASAKITFIPVSLAMAYPSIDFPTPEGPCIRTPFGGRDDISLFLAAEMFSKLIMGMTTLSYFWMIRTIMFNTIITN</sequence>
<protein>
    <submittedName>
        <fullName evidence="2">Uncharacterized protein</fullName>
    </submittedName>
</protein>